<accession>A0ABU9IWJ8</accession>
<reference evidence="2 3" key="1">
    <citation type="submission" date="2024-04" db="EMBL/GenBank/DDBJ databases">
        <title>Draft genome sequence of Pseudoxanthomonas putridarboris WD12.</title>
        <authorList>
            <person name="Oh J."/>
        </authorList>
    </citation>
    <scope>NUCLEOTIDE SEQUENCE [LARGE SCALE GENOMIC DNA]</scope>
    <source>
        <strain evidence="2 3">WD12</strain>
    </source>
</reference>
<dbReference type="InterPro" id="IPR036188">
    <property type="entry name" value="FAD/NAD-bd_sf"/>
</dbReference>
<dbReference type="InterPro" id="IPR038732">
    <property type="entry name" value="HpyO/CreE_NAD-binding"/>
</dbReference>
<dbReference type="Pfam" id="PF13454">
    <property type="entry name" value="NAD_binding_9"/>
    <property type="match status" value="1"/>
</dbReference>
<proteinExistence type="predicted"/>
<dbReference type="SUPFAM" id="SSF51905">
    <property type="entry name" value="FAD/NAD(P)-binding domain"/>
    <property type="match status" value="1"/>
</dbReference>
<name>A0ABU9IWJ8_9GAMM</name>
<gene>
    <name evidence="2" type="ORF">AAD027_02940</name>
</gene>
<comment type="caution">
    <text evidence="2">The sequence shown here is derived from an EMBL/GenBank/DDBJ whole genome shotgun (WGS) entry which is preliminary data.</text>
</comment>
<evidence type="ECO:0000259" key="1">
    <source>
        <dbReference type="Pfam" id="PF13454"/>
    </source>
</evidence>
<dbReference type="Gene3D" id="3.50.50.60">
    <property type="entry name" value="FAD/NAD(P)-binding domain"/>
    <property type="match status" value="1"/>
</dbReference>
<feature type="domain" description="FAD-dependent urate hydroxylase HpyO/Asp monooxygenase CreE-like FAD/NAD(P)-binding" evidence="1">
    <location>
        <begin position="5"/>
        <end position="146"/>
    </location>
</feature>
<sequence>MRITIIGAGFTGGTLATLLASDSDETTEVCLVGVEETFARGVAYGETRPEHVLNVRARQLGADPDNPEEFAEWLNLGRQGREGFLPRLAYGEYLADRLQKAKDRANNLSLLRQEAIAINRIGDGFRVHLDDGSYFASDRVVLALGALPPQRLTGIGPRLARNPRYIAWPWQDDALDQIDPGARVLVVGTGLTMADVVASLANRNHRGEIVAISRHGLLPQSHPATPGAPIELPPSVQQALRKHDVRQLVAAIRSLSHVVPDWRGAVDALRPHTQAFWRGLPTPERARFLRHVRSYWEVARHRVAPEIAGLLDGLQASGRLKVRAARLLRAGLRANSAEVLIRERGKDQIQVEQYDYVVRATGLDTDVLRTTHPLASHLREAGLISADEQGLGVNVADDFEVLDHHGDRVPGLYCLGPLLRGHLWEITAVPELRTAAKALAQGLQSESLAAANSRGQSRSLERELVLSRSF</sequence>
<dbReference type="PANTHER" id="PTHR40254:SF1">
    <property type="entry name" value="BLR0577 PROTEIN"/>
    <property type="match status" value="1"/>
</dbReference>
<keyword evidence="3" id="KW-1185">Reference proteome</keyword>
<dbReference type="RefSeq" id="WP_341724505.1">
    <property type="nucleotide sequence ID" value="NZ_JBBWWT010000001.1"/>
</dbReference>
<dbReference type="EMBL" id="JBBWWT010000001">
    <property type="protein sequence ID" value="MEL1263325.1"/>
    <property type="molecule type" value="Genomic_DNA"/>
</dbReference>
<evidence type="ECO:0000313" key="2">
    <source>
        <dbReference type="EMBL" id="MEL1263325.1"/>
    </source>
</evidence>
<dbReference type="InterPro" id="IPR052189">
    <property type="entry name" value="L-asp_N-monooxygenase_NS-form"/>
</dbReference>
<evidence type="ECO:0000313" key="3">
    <source>
        <dbReference type="Proteomes" id="UP001459204"/>
    </source>
</evidence>
<protein>
    <submittedName>
        <fullName evidence="2">FAD/NAD(P)-binding protein</fullName>
    </submittedName>
</protein>
<dbReference type="Proteomes" id="UP001459204">
    <property type="component" value="Unassembled WGS sequence"/>
</dbReference>
<dbReference type="PANTHER" id="PTHR40254">
    <property type="entry name" value="BLR0577 PROTEIN"/>
    <property type="match status" value="1"/>
</dbReference>
<organism evidence="2 3">
    <name type="scientific">Pseudoxanthomonas putridarboris</name>
    <dbReference type="NCBI Taxonomy" id="752605"/>
    <lineage>
        <taxon>Bacteria</taxon>
        <taxon>Pseudomonadati</taxon>
        <taxon>Pseudomonadota</taxon>
        <taxon>Gammaproteobacteria</taxon>
        <taxon>Lysobacterales</taxon>
        <taxon>Lysobacteraceae</taxon>
        <taxon>Pseudoxanthomonas</taxon>
    </lineage>
</organism>